<dbReference type="GO" id="GO:0004022">
    <property type="term" value="F:alcohol dehydrogenase (NAD+) activity"/>
    <property type="evidence" value="ECO:0007669"/>
    <property type="project" value="TreeGrafter"/>
</dbReference>
<evidence type="ECO:0000259" key="5">
    <source>
        <dbReference type="Pfam" id="PF00465"/>
    </source>
</evidence>
<comment type="cofactor">
    <cofactor evidence="1">
        <name>Fe cation</name>
        <dbReference type="ChEBI" id="CHEBI:24875"/>
    </cofactor>
</comment>
<dbReference type="NCBIfam" id="NF041833">
    <property type="entry name" value="Fe_ADH_ErcA"/>
    <property type="match status" value="1"/>
</dbReference>
<dbReference type="Pfam" id="PF00465">
    <property type="entry name" value="Fe-ADH"/>
    <property type="match status" value="1"/>
</dbReference>
<dbReference type="PROSITE" id="PS00060">
    <property type="entry name" value="ADH_IRON_2"/>
    <property type="match status" value="1"/>
</dbReference>
<dbReference type="InterPro" id="IPR018211">
    <property type="entry name" value="ADH_Fe_CS"/>
</dbReference>
<dbReference type="Pfam" id="PF25137">
    <property type="entry name" value="ADH_Fe_C"/>
    <property type="match status" value="1"/>
</dbReference>
<dbReference type="Gene3D" id="3.40.50.1970">
    <property type="match status" value="1"/>
</dbReference>
<gene>
    <name evidence="7" type="ORF">SAMN04488082_11648</name>
</gene>
<dbReference type="EMBL" id="FORX01000016">
    <property type="protein sequence ID" value="SFK18167.1"/>
    <property type="molecule type" value="Genomic_DNA"/>
</dbReference>
<dbReference type="InterPro" id="IPR039697">
    <property type="entry name" value="Alcohol_dehydrogenase_Fe"/>
</dbReference>
<name>A0A1I3XF46_9BACT</name>
<dbReference type="InterPro" id="IPR056798">
    <property type="entry name" value="ADH_Fe_C"/>
</dbReference>
<dbReference type="SUPFAM" id="SSF56796">
    <property type="entry name" value="Dehydroquinate synthase-like"/>
    <property type="match status" value="1"/>
</dbReference>
<protein>
    <submittedName>
        <fullName evidence="7">Alcohol dehydrogenase, class IV</fullName>
    </submittedName>
</protein>
<evidence type="ECO:0000256" key="2">
    <source>
        <dbReference type="ARBA" id="ARBA00007358"/>
    </source>
</evidence>
<dbReference type="PANTHER" id="PTHR11496">
    <property type="entry name" value="ALCOHOL DEHYDROGENASE"/>
    <property type="match status" value="1"/>
</dbReference>
<accession>A0A1I3XF46</accession>
<dbReference type="FunFam" id="1.20.1090.10:FF:000001">
    <property type="entry name" value="Aldehyde-alcohol dehydrogenase"/>
    <property type="match status" value="1"/>
</dbReference>
<dbReference type="Gene3D" id="1.20.1090.10">
    <property type="entry name" value="Dehydroquinate synthase-like - alpha domain"/>
    <property type="match status" value="1"/>
</dbReference>
<comment type="similarity">
    <text evidence="2">Belongs to the iron-containing alcohol dehydrogenase family.</text>
</comment>
<reference evidence="8" key="1">
    <citation type="submission" date="2016-10" db="EMBL/GenBank/DDBJ databases">
        <authorList>
            <person name="Varghese N."/>
            <person name="Submissions S."/>
        </authorList>
    </citation>
    <scope>NUCLEOTIDE SEQUENCE [LARGE SCALE GENOMIC DNA]</scope>
    <source>
        <strain evidence="8">DSM 5918</strain>
    </source>
</reference>
<organism evidence="7 8">
    <name type="scientific">Desulfomicrobium apsheronum</name>
    <dbReference type="NCBI Taxonomy" id="52560"/>
    <lineage>
        <taxon>Bacteria</taxon>
        <taxon>Pseudomonadati</taxon>
        <taxon>Thermodesulfobacteriota</taxon>
        <taxon>Desulfovibrionia</taxon>
        <taxon>Desulfovibrionales</taxon>
        <taxon>Desulfomicrobiaceae</taxon>
        <taxon>Desulfomicrobium</taxon>
    </lineage>
</organism>
<dbReference type="AlphaFoldDB" id="A0A1I3XF46"/>
<keyword evidence="8" id="KW-1185">Reference proteome</keyword>
<feature type="domain" description="Fe-containing alcohol dehydrogenase-like C-terminal" evidence="6">
    <location>
        <begin position="191"/>
        <end position="384"/>
    </location>
</feature>
<dbReference type="CDD" id="cd17814">
    <property type="entry name" value="Fe-ADH-like"/>
    <property type="match status" value="1"/>
</dbReference>
<dbReference type="PANTHER" id="PTHR11496:SF102">
    <property type="entry name" value="ALCOHOL DEHYDROGENASE 4"/>
    <property type="match status" value="1"/>
</dbReference>
<proteinExistence type="inferred from homology"/>
<evidence type="ECO:0000313" key="8">
    <source>
        <dbReference type="Proteomes" id="UP000198635"/>
    </source>
</evidence>
<dbReference type="Proteomes" id="UP000198635">
    <property type="component" value="Unassembled WGS sequence"/>
</dbReference>
<evidence type="ECO:0000259" key="6">
    <source>
        <dbReference type="Pfam" id="PF25137"/>
    </source>
</evidence>
<dbReference type="InterPro" id="IPR001670">
    <property type="entry name" value="ADH_Fe/GldA"/>
</dbReference>
<evidence type="ECO:0000313" key="7">
    <source>
        <dbReference type="EMBL" id="SFK18167.1"/>
    </source>
</evidence>
<sequence>MNFTDLRKFVAPETIFGVGAVDLAGQYAGKFGITRPLVVTDAGVLAAGWATRVMDSLAAFDIEGVIFSDITPNPKTAEVMAGVAAYEAGECDGIVAVGGGSPMDCAKGIGIVVSNGGHILDYEGVDKIIVPMPPLICIPTTAGTSADVSQFAIINDTDRKTKIAIISKTIIPDVALIDPQTLMTKSPYLIACTGMDALAHAIEAFVSSAHSPMTDVHALEAIRLVHGNLLESFLHPEDMELKAKTMLGSMQAGLAFSNASLGAVHALAHSLGGYKDLPHGECNALLLPHVVDYNFSAAPERFRVIAENMGLDSRGMSTSEVRAWLIESMTGLRSALGIRDRLASKGIRASDIPVLSDKAILDPCLVTNPKSANKRDIQVIYEEAT</sequence>
<evidence type="ECO:0000256" key="3">
    <source>
        <dbReference type="ARBA" id="ARBA00023002"/>
    </source>
</evidence>
<dbReference type="FunFam" id="3.40.50.1970:FF:000003">
    <property type="entry name" value="Alcohol dehydrogenase, iron-containing"/>
    <property type="match status" value="1"/>
</dbReference>
<keyword evidence="4" id="KW-0520">NAD</keyword>
<dbReference type="GO" id="GO:0046872">
    <property type="term" value="F:metal ion binding"/>
    <property type="evidence" value="ECO:0007669"/>
    <property type="project" value="InterPro"/>
</dbReference>
<dbReference type="STRING" id="52560.SAMN04488082_11648"/>
<feature type="domain" description="Alcohol dehydrogenase iron-type/glycerol dehydrogenase GldA" evidence="5">
    <location>
        <begin position="13"/>
        <end position="179"/>
    </location>
</feature>
<evidence type="ECO:0000256" key="1">
    <source>
        <dbReference type="ARBA" id="ARBA00001962"/>
    </source>
</evidence>
<dbReference type="OrthoDB" id="9778433at2"/>
<keyword evidence="3" id="KW-0560">Oxidoreductase</keyword>
<dbReference type="RefSeq" id="WP_092377022.1">
    <property type="nucleotide sequence ID" value="NZ_FORX01000016.1"/>
</dbReference>
<evidence type="ECO:0000256" key="4">
    <source>
        <dbReference type="ARBA" id="ARBA00023027"/>
    </source>
</evidence>